<evidence type="ECO:0000313" key="1">
    <source>
        <dbReference type="EMBL" id="AFV52112.1"/>
    </source>
</evidence>
<dbReference type="EMBL" id="JX679499">
    <property type="protein sequence ID" value="AFV52112.1"/>
    <property type="molecule type" value="Genomic_DNA"/>
</dbReference>
<organism evidence="1">
    <name type="scientific">Streptoalloteichus sp. ATCC 53650</name>
    <dbReference type="NCBI Taxonomy" id="756733"/>
    <lineage>
        <taxon>Bacteria</taxon>
        <taxon>Bacillati</taxon>
        <taxon>Actinomycetota</taxon>
        <taxon>Actinomycetes</taxon>
        <taxon>Pseudonocardiales</taxon>
        <taxon>Pseudonocardiaceae</taxon>
        <taxon>Streptoalloteichus</taxon>
    </lineage>
</organism>
<dbReference type="AlphaFoldDB" id="K4P0U9"/>
<name>K4P0U9_9PSEU</name>
<proteinExistence type="predicted"/>
<protein>
    <submittedName>
        <fullName evidence="1">Uncharacterized protein</fullName>
    </submittedName>
</protein>
<sequence length="186" mass="20552">MNQSAMCCDCGNVRQTSTWQGLAEVPDDWDIFDPYGHDRCLVWRKCAVCDEVTSHAYLRSDGDQDELEQVIVGVDVVRSADNIVAELQVELALDWLTVRGVTVVWDKVIAVAGVGAVLRHWLGDGACELVLPSDQEAGTLTLVLEQVMPLVERPGASAGWCVLPAIWHADPVAFRFFEMPKEGGRW</sequence>
<accession>K4P0U9</accession>
<dbReference type="Pfam" id="PF19836">
    <property type="entry name" value="DUF6315"/>
    <property type="match status" value="1"/>
</dbReference>
<reference evidence="1" key="1">
    <citation type="journal article" date="2013" name="Proc. Natl. Acad. Sci. U.S.A.">
        <title>A new member of the 4-methylideneimidazole-5-one-containing aminomutase family from the enediyne kedarcidin biosynthetic pathway.</title>
        <authorList>
            <person name="Huang S.X."/>
            <person name="Lohman J.R."/>
            <person name="Huang T."/>
            <person name="Shen B."/>
        </authorList>
    </citation>
    <scope>NUCLEOTIDE SEQUENCE</scope>
    <source>
        <strain evidence="1">ATCC 53650</strain>
    </source>
</reference>
<dbReference type="InterPro" id="IPR045631">
    <property type="entry name" value="DUF6315"/>
</dbReference>